<feature type="repeat" description="PPR" evidence="3">
    <location>
        <begin position="108"/>
        <end position="142"/>
    </location>
</feature>
<comment type="similarity">
    <text evidence="1">Belongs to the PPR family. P subfamily.</text>
</comment>
<evidence type="ECO:0000313" key="5">
    <source>
        <dbReference type="Proteomes" id="UP000824469"/>
    </source>
</evidence>
<evidence type="ECO:0000256" key="3">
    <source>
        <dbReference type="PROSITE-ProRule" id="PRU00708"/>
    </source>
</evidence>
<sequence>MFTSPSESQSIEQLCDVLLKKGSAPNIERALGKINFQLKSSCVEKVLLRCAGNKILGLRFFIWAVQQPPFKPTYFLYKTACRVLGVIQEPAMLIQVLADMRKEGRVVSIKTFRILINLCKEGRLLEEALELLDHMKDLTCTPDIPIYNTVIHLLCESRRMDMAKVIFYQMLELGVSPDVITYSTLIKGFANVGQLEDAQMLFDEMREHGCFPSIVTYTILLNSYCKAGCPEKGLELLDEMFQKQYAPNVVTYTALIQSFCKAGRIKEALELFDRMITCGCSPNTVTYNILVNALCMEGKLDDADKLMEKMIKGGHLPKDQCHNSFMIELLRANKVEEAENLLRNMLVSGISPNGLAYNTLIKVLCLVGRYSNALDWYHKMENMYCSLELEVCSILLRGLCHHGYEDEVENVLEGMVEKGILLEISTFDAIIRHLNKAGRHEKALNLSNKLRCQGSAV</sequence>
<dbReference type="InterPro" id="IPR011990">
    <property type="entry name" value="TPR-like_helical_dom_sf"/>
</dbReference>
<organism evidence="4 5">
    <name type="scientific">Taxus chinensis</name>
    <name type="common">Chinese yew</name>
    <name type="synonym">Taxus wallichiana var. chinensis</name>
    <dbReference type="NCBI Taxonomy" id="29808"/>
    <lineage>
        <taxon>Eukaryota</taxon>
        <taxon>Viridiplantae</taxon>
        <taxon>Streptophyta</taxon>
        <taxon>Embryophyta</taxon>
        <taxon>Tracheophyta</taxon>
        <taxon>Spermatophyta</taxon>
        <taxon>Pinopsida</taxon>
        <taxon>Pinidae</taxon>
        <taxon>Conifers II</taxon>
        <taxon>Cupressales</taxon>
        <taxon>Taxaceae</taxon>
        <taxon>Taxus</taxon>
    </lineage>
</organism>
<feature type="repeat" description="PPR" evidence="3">
    <location>
        <begin position="283"/>
        <end position="317"/>
    </location>
</feature>
<feature type="repeat" description="PPR" evidence="3">
    <location>
        <begin position="248"/>
        <end position="282"/>
    </location>
</feature>
<dbReference type="Pfam" id="PF12854">
    <property type="entry name" value="PPR_1"/>
    <property type="match status" value="1"/>
</dbReference>
<reference evidence="4 5" key="1">
    <citation type="journal article" date="2021" name="Nat. Plants">
        <title>The Taxus genome provides insights into paclitaxel biosynthesis.</title>
        <authorList>
            <person name="Xiong X."/>
            <person name="Gou J."/>
            <person name="Liao Q."/>
            <person name="Li Y."/>
            <person name="Zhou Q."/>
            <person name="Bi G."/>
            <person name="Li C."/>
            <person name="Du R."/>
            <person name="Wang X."/>
            <person name="Sun T."/>
            <person name="Guo L."/>
            <person name="Liang H."/>
            <person name="Lu P."/>
            <person name="Wu Y."/>
            <person name="Zhang Z."/>
            <person name="Ro D.K."/>
            <person name="Shang Y."/>
            <person name="Huang S."/>
            <person name="Yan J."/>
        </authorList>
    </citation>
    <scope>NUCLEOTIDE SEQUENCE [LARGE SCALE GENOMIC DNA]</scope>
    <source>
        <strain evidence="4">Ta-2019</strain>
    </source>
</reference>
<dbReference type="PROSITE" id="PS51375">
    <property type="entry name" value="PPR"/>
    <property type="match status" value="9"/>
</dbReference>
<keyword evidence="2" id="KW-0677">Repeat</keyword>
<comment type="caution">
    <text evidence="4">The sequence shown here is derived from an EMBL/GenBank/DDBJ whole genome shotgun (WGS) entry which is preliminary data.</text>
</comment>
<feature type="repeat" description="PPR" evidence="3">
    <location>
        <begin position="178"/>
        <end position="212"/>
    </location>
</feature>
<dbReference type="OMA" id="CLVNVKM"/>
<feature type="repeat" description="PPR" evidence="3">
    <location>
        <begin position="388"/>
        <end position="422"/>
    </location>
</feature>
<accession>A0AA38GP89</accession>
<evidence type="ECO:0008006" key="6">
    <source>
        <dbReference type="Google" id="ProtNLM"/>
    </source>
</evidence>
<dbReference type="PANTHER" id="PTHR46128:SF73">
    <property type="entry name" value="CRIB DOMAIN-CONTAINING PROTEIN"/>
    <property type="match status" value="1"/>
</dbReference>
<dbReference type="Pfam" id="PF13041">
    <property type="entry name" value="PPR_2"/>
    <property type="match status" value="3"/>
</dbReference>
<name>A0AA38GP89_TAXCH</name>
<feature type="repeat" description="PPR" evidence="3">
    <location>
        <begin position="318"/>
        <end position="352"/>
    </location>
</feature>
<proteinExistence type="inferred from homology"/>
<dbReference type="Proteomes" id="UP000824469">
    <property type="component" value="Unassembled WGS sequence"/>
</dbReference>
<dbReference type="SUPFAM" id="SSF48452">
    <property type="entry name" value="TPR-like"/>
    <property type="match status" value="1"/>
</dbReference>
<dbReference type="NCBIfam" id="TIGR00756">
    <property type="entry name" value="PPR"/>
    <property type="match status" value="9"/>
</dbReference>
<dbReference type="PANTHER" id="PTHR46128">
    <property type="entry name" value="MITOCHONDRIAL GROUP I INTRON SPLICING FACTOR CCM1"/>
    <property type="match status" value="1"/>
</dbReference>
<dbReference type="AlphaFoldDB" id="A0AA38GP89"/>
<evidence type="ECO:0000313" key="4">
    <source>
        <dbReference type="EMBL" id="KAH9325873.1"/>
    </source>
</evidence>
<keyword evidence="5" id="KW-1185">Reference proteome</keyword>
<protein>
    <recommendedName>
        <fullName evidence="6">Pentatricopeptide repeat-containing protein</fullName>
    </recommendedName>
</protein>
<dbReference type="Pfam" id="PF01535">
    <property type="entry name" value="PPR"/>
    <property type="match status" value="2"/>
</dbReference>
<evidence type="ECO:0000256" key="1">
    <source>
        <dbReference type="ARBA" id="ARBA00007626"/>
    </source>
</evidence>
<feature type="repeat" description="PPR" evidence="3">
    <location>
        <begin position="353"/>
        <end position="387"/>
    </location>
</feature>
<dbReference type="InterPro" id="IPR002885">
    <property type="entry name" value="PPR_rpt"/>
</dbReference>
<feature type="repeat" description="PPR" evidence="3">
    <location>
        <begin position="213"/>
        <end position="247"/>
    </location>
</feature>
<gene>
    <name evidence="4" type="ORF">KI387_006051</name>
</gene>
<dbReference type="EMBL" id="JAHRHJ020000002">
    <property type="protein sequence ID" value="KAH9325873.1"/>
    <property type="molecule type" value="Genomic_DNA"/>
</dbReference>
<feature type="repeat" description="PPR" evidence="3">
    <location>
        <begin position="143"/>
        <end position="177"/>
    </location>
</feature>
<dbReference type="InterPro" id="IPR050872">
    <property type="entry name" value="PPR_P_subfamily"/>
</dbReference>
<dbReference type="Gene3D" id="1.25.40.10">
    <property type="entry name" value="Tetratricopeptide repeat domain"/>
    <property type="match status" value="4"/>
</dbReference>
<dbReference type="FunFam" id="1.25.40.10:FF:000294">
    <property type="entry name" value="Pentatricopeptide repeat-containing protein At1g09900"/>
    <property type="match status" value="1"/>
</dbReference>
<evidence type="ECO:0000256" key="2">
    <source>
        <dbReference type="ARBA" id="ARBA00022737"/>
    </source>
</evidence>